<dbReference type="Pfam" id="PF07730">
    <property type="entry name" value="HisKA_3"/>
    <property type="match status" value="1"/>
</dbReference>
<keyword evidence="14" id="KW-1185">Reference proteome</keyword>
<dbReference type="Gene3D" id="1.20.5.1930">
    <property type="match status" value="1"/>
</dbReference>
<evidence type="ECO:0000256" key="3">
    <source>
        <dbReference type="ARBA" id="ARBA00022553"/>
    </source>
</evidence>
<keyword evidence="11" id="KW-1133">Transmembrane helix</keyword>
<evidence type="ECO:0000256" key="5">
    <source>
        <dbReference type="ARBA" id="ARBA00022741"/>
    </source>
</evidence>
<keyword evidence="4" id="KW-0808">Transferase</keyword>
<dbReference type="InterPro" id="IPR050482">
    <property type="entry name" value="Sensor_HK_TwoCompSys"/>
</dbReference>
<sequence length="412" mass="43393">MSQPSAPTPAGAGRPVLERWAPGESGRRTARDWTVDVAAFVLALGFGAFAFGSRLAQPGGVPDGLATLDLVGGLVCCALLWWRRRFPAALALLTGLFGAYSDMASGAGLVALFTVAVHRRWQVVAGVVAVNLVSVLVYYRARPDPDLGYVAAATVAASVVAAVVAWGMFVRARRQLIQSLRERAQRAEAEQAQRVEQARETERTRIAREMHDVLAHRITLLSLHAGALEFRPDAPPDEVARAAGVIRESARQALQELREVIGVLRAGPEDAAGRPQPTLADLPALLEECRRAGTRIRSDVRVADPSALPLATGRNAYRIVQEALTNARKHAPGAAVDLVVAGAPGEGLRVRVSNPPAVSAPLGVPGGGTGLVGLAERAALAGGRLEHEVGADGRFRLSAHLPWPAPVTAVPS</sequence>
<dbReference type="EMBL" id="QZEZ01000006">
    <property type="protein sequence ID" value="RJK94895.1"/>
    <property type="molecule type" value="Genomic_DNA"/>
</dbReference>
<feature type="coiled-coil region" evidence="9">
    <location>
        <begin position="170"/>
        <end position="201"/>
    </location>
</feature>
<evidence type="ECO:0000256" key="10">
    <source>
        <dbReference type="SAM" id="MobiDB-lite"/>
    </source>
</evidence>
<evidence type="ECO:0000313" key="13">
    <source>
        <dbReference type="EMBL" id="RJK94895.1"/>
    </source>
</evidence>
<dbReference type="CDD" id="cd16917">
    <property type="entry name" value="HATPase_UhpB-NarQ-NarX-like"/>
    <property type="match status" value="1"/>
</dbReference>
<evidence type="ECO:0000256" key="6">
    <source>
        <dbReference type="ARBA" id="ARBA00022777"/>
    </source>
</evidence>
<feature type="transmembrane region" description="Helical" evidence="11">
    <location>
        <begin position="64"/>
        <end position="82"/>
    </location>
</feature>
<keyword evidence="11" id="KW-0472">Membrane</keyword>
<dbReference type="InterPro" id="IPR036890">
    <property type="entry name" value="HATPase_C_sf"/>
</dbReference>
<dbReference type="GO" id="GO:0046983">
    <property type="term" value="F:protein dimerization activity"/>
    <property type="evidence" value="ECO:0007669"/>
    <property type="project" value="InterPro"/>
</dbReference>
<evidence type="ECO:0000256" key="8">
    <source>
        <dbReference type="ARBA" id="ARBA00023012"/>
    </source>
</evidence>
<gene>
    <name evidence="13" type="ORF">D5H78_13970</name>
</gene>
<evidence type="ECO:0000259" key="12">
    <source>
        <dbReference type="Pfam" id="PF07730"/>
    </source>
</evidence>
<accession>A0A3A3YTW4</accession>
<dbReference type="InterPro" id="IPR011712">
    <property type="entry name" value="Sig_transdc_His_kin_sub3_dim/P"/>
</dbReference>
<dbReference type="RefSeq" id="WP_119951078.1">
    <property type="nucleotide sequence ID" value="NZ_QZEZ01000006.1"/>
</dbReference>
<evidence type="ECO:0000256" key="9">
    <source>
        <dbReference type="SAM" id="Coils"/>
    </source>
</evidence>
<keyword evidence="6 13" id="KW-0418">Kinase</keyword>
<keyword evidence="9" id="KW-0175">Coiled coil</keyword>
<keyword evidence="8" id="KW-0902">Two-component regulatory system</keyword>
<feature type="transmembrane region" description="Helical" evidence="11">
    <location>
        <begin position="33"/>
        <end position="52"/>
    </location>
</feature>
<evidence type="ECO:0000256" key="4">
    <source>
        <dbReference type="ARBA" id="ARBA00022679"/>
    </source>
</evidence>
<feature type="transmembrane region" description="Helical" evidence="11">
    <location>
        <begin position="147"/>
        <end position="169"/>
    </location>
</feature>
<dbReference type="SUPFAM" id="SSF55874">
    <property type="entry name" value="ATPase domain of HSP90 chaperone/DNA topoisomerase II/histidine kinase"/>
    <property type="match status" value="1"/>
</dbReference>
<organism evidence="13 14">
    <name type="scientific">Vallicoccus soli</name>
    <dbReference type="NCBI Taxonomy" id="2339232"/>
    <lineage>
        <taxon>Bacteria</taxon>
        <taxon>Bacillati</taxon>
        <taxon>Actinomycetota</taxon>
        <taxon>Actinomycetes</taxon>
        <taxon>Motilibacterales</taxon>
        <taxon>Vallicoccaceae</taxon>
        <taxon>Vallicoccus</taxon>
    </lineage>
</organism>
<dbReference type="PANTHER" id="PTHR24421">
    <property type="entry name" value="NITRATE/NITRITE SENSOR PROTEIN NARX-RELATED"/>
    <property type="match status" value="1"/>
</dbReference>
<dbReference type="AlphaFoldDB" id="A0A3A3YTW4"/>
<dbReference type="Gene3D" id="3.30.565.10">
    <property type="entry name" value="Histidine kinase-like ATPase, C-terminal domain"/>
    <property type="match status" value="1"/>
</dbReference>
<evidence type="ECO:0000256" key="11">
    <source>
        <dbReference type="SAM" id="Phobius"/>
    </source>
</evidence>
<dbReference type="GO" id="GO:0016020">
    <property type="term" value="C:membrane"/>
    <property type="evidence" value="ECO:0007669"/>
    <property type="project" value="InterPro"/>
</dbReference>
<protein>
    <recommendedName>
        <fullName evidence="2">histidine kinase</fullName>
        <ecNumber evidence="2">2.7.13.3</ecNumber>
    </recommendedName>
</protein>
<evidence type="ECO:0000256" key="1">
    <source>
        <dbReference type="ARBA" id="ARBA00000085"/>
    </source>
</evidence>
<evidence type="ECO:0000256" key="7">
    <source>
        <dbReference type="ARBA" id="ARBA00022840"/>
    </source>
</evidence>
<comment type="caution">
    <text evidence="13">The sequence shown here is derived from an EMBL/GenBank/DDBJ whole genome shotgun (WGS) entry which is preliminary data.</text>
</comment>
<evidence type="ECO:0000313" key="14">
    <source>
        <dbReference type="Proteomes" id="UP000265614"/>
    </source>
</evidence>
<dbReference type="GO" id="GO:0005524">
    <property type="term" value="F:ATP binding"/>
    <property type="evidence" value="ECO:0007669"/>
    <property type="project" value="UniProtKB-KW"/>
</dbReference>
<keyword evidence="7" id="KW-0067">ATP-binding</keyword>
<dbReference type="PANTHER" id="PTHR24421:SF10">
    <property type="entry name" value="NITRATE_NITRITE SENSOR PROTEIN NARQ"/>
    <property type="match status" value="1"/>
</dbReference>
<keyword evidence="3" id="KW-0597">Phosphoprotein</keyword>
<dbReference type="OrthoDB" id="227596at2"/>
<feature type="domain" description="Signal transduction histidine kinase subgroup 3 dimerisation and phosphoacceptor" evidence="12">
    <location>
        <begin position="202"/>
        <end position="267"/>
    </location>
</feature>
<proteinExistence type="predicted"/>
<feature type="region of interest" description="Disordered" evidence="10">
    <location>
        <begin position="1"/>
        <end position="23"/>
    </location>
</feature>
<evidence type="ECO:0000256" key="2">
    <source>
        <dbReference type="ARBA" id="ARBA00012438"/>
    </source>
</evidence>
<keyword evidence="11" id="KW-0812">Transmembrane</keyword>
<feature type="transmembrane region" description="Helical" evidence="11">
    <location>
        <begin position="88"/>
        <end position="116"/>
    </location>
</feature>
<dbReference type="Proteomes" id="UP000265614">
    <property type="component" value="Unassembled WGS sequence"/>
</dbReference>
<comment type="catalytic activity">
    <reaction evidence="1">
        <text>ATP + protein L-histidine = ADP + protein N-phospho-L-histidine.</text>
        <dbReference type="EC" id="2.7.13.3"/>
    </reaction>
</comment>
<feature type="transmembrane region" description="Helical" evidence="11">
    <location>
        <begin position="123"/>
        <end position="141"/>
    </location>
</feature>
<dbReference type="GO" id="GO:0000155">
    <property type="term" value="F:phosphorelay sensor kinase activity"/>
    <property type="evidence" value="ECO:0007669"/>
    <property type="project" value="InterPro"/>
</dbReference>
<keyword evidence="5" id="KW-0547">Nucleotide-binding</keyword>
<name>A0A3A3YTW4_9ACTN</name>
<dbReference type="EC" id="2.7.13.3" evidence="2"/>
<reference evidence="13 14" key="1">
    <citation type="submission" date="2018-09" db="EMBL/GenBank/DDBJ databases">
        <title>YIM 75000 draft genome.</title>
        <authorList>
            <person name="Tang S."/>
            <person name="Feng Y."/>
        </authorList>
    </citation>
    <scope>NUCLEOTIDE SEQUENCE [LARGE SCALE GENOMIC DNA]</scope>
    <source>
        <strain evidence="13 14">YIM 75000</strain>
    </source>
</reference>